<dbReference type="Proteomes" id="UP000002033">
    <property type="component" value="Chromosome"/>
</dbReference>
<reference evidence="2" key="1">
    <citation type="journal article" date="2011" name="J. Bacteriol.">
        <title>Genome sequences of eight morphologically diverse alphaproteobacteria.</title>
        <authorList>
            <consortium name="US DOE Joint Genome Institute"/>
            <person name="Brown P.J."/>
            <person name="Kysela D.T."/>
            <person name="Buechlein A."/>
            <person name="Hemmerich C."/>
            <person name="Brun Y.V."/>
        </authorList>
    </citation>
    <scope>NUCLEOTIDE SEQUENCE [LARGE SCALE GENOMIC DNA]</scope>
    <source>
        <strain evidence="2">ATCC 51888 / DSM 1869 / NCIB 11706 / TK 0415</strain>
    </source>
</reference>
<keyword evidence="2" id="KW-1185">Reference proteome</keyword>
<accession>D8JSD3</accession>
<dbReference type="InterPro" id="IPR018912">
    <property type="entry name" value="DUF2478"/>
</dbReference>
<name>D8JSD3_HYPDA</name>
<protein>
    <recommendedName>
        <fullName evidence="3">Molybdenum ABC transporter ATP-binding protein</fullName>
    </recommendedName>
</protein>
<sequence>MAIDIPVLAAIRAAGKTPVDATLAEAAAVLRSWGVNVRGIVQEEVDGVDGAKPTTQLRDVSDGSLMQISQDLGPNARGCRLDPGALAEATRRLETIVEGGADLLILNRFGRSESEGTGLRPIIENAILSGIPVLIAVRDEYIPAWDMFHEGMATWLPAETNAVLDWYRTTVAKPYTEAPAA</sequence>
<dbReference type="HOGENOM" id="CLU_106681_0_0_5"/>
<evidence type="ECO:0000313" key="2">
    <source>
        <dbReference type="Proteomes" id="UP000002033"/>
    </source>
</evidence>
<evidence type="ECO:0008006" key="3">
    <source>
        <dbReference type="Google" id="ProtNLM"/>
    </source>
</evidence>
<dbReference type="Pfam" id="PF10649">
    <property type="entry name" value="DUF2478"/>
    <property type="match status" value="1"/>
</dbReference>
<gene>
    <name evidence="1" type="ordered locus">Hden_0571</name>
</gene>
<dbReference type="OrthoDB" id="5918880at2"/>
<dbReference type="STRING" id="582899.Hden_0571"/>
<dbReference type="RefSeq" id="WP_013214609.1">
    <property type="nucleotide sequence ID" value="NC_014313.1"/>
</dbReference>
<dbReference type="AlphaFoldDB" id="D8JSD3"/>
<organism evidence="1 2">
    <name type="scientific">Hyphomicrobium denitrificans (strain ATCC 51888 / DSM 1869 / NCIMB 11706 / TK 0415)</name>
    <dbReference type="NCBI Taxonomy" id="582899"/>
    <lineage>
        <taxon>Bacteria</taxon>
        <taxon>Pseudomonadati</taxon>
        <taxon>Pseudomonadota</taxon>
        <taxon>Alphaproteobacteria</taxon>
        <taxon>Hyphomicrobiales</taxon>
        <taxon>Hyphomicrobiaceae</taxon>
        <taxon>Hyphomicrobium</taxon>
    </lineage>
</organism>
<evidence type="ECO:0000313" key="1">
    <source>
        <dbReference type="EMBL" id="ADJ22392.1"/>
    </source>
</evidence>
<proteinExistence type="predicted"/>
<dbReference type="EMBL" id="CP002083">
    <property type="protein sequence ID" value="ADJ22392.1"/>
    <property type="molecule type" value="Genomic_DNA"/>
</dbReference>
<dbReference type="KEGG" id="hdn:Hden_0571"/>
<dbReference type="eggNOG" id="COG1618">
    <property type="taxonomic scope" value="Bacteria"/>
</dbReference>